<dbReference type="eggNOG" id="ENOG5032XVZ">
    <property type="taxonomic scope" value="Bacteria"/>
</dbReference>
<dbReference type="RefSeq" id="WP_006950334.1">
    <property type="nucleotide sequence ID" value="NZ_BAJI01000018.1"/>
</dbReference>
<feature type="domain" description="SPOR" evidence="3">
    <location>
        <begin position="138"/>
        <end position="219"/>
    </location>
</feature>
<dbReference type="SUPFAM" id="SSF110997">
    <property type="entry name" value="Sporulation related repeat"/>
    <property type="match status" value="1"/>
</dbReference>
<dbReference type="STRING" id="862515.HMPREF0658_1983"/>
<comment type="caution">
    <text evidence="4">The sequence shown here is derived from an EMBL/GenBank/DDBJ whole genome shotgun (WGS) entry which is preliminary data.</text>
</comment>
<dbReference type="BioCyc" id="PMAR862515-HMP:GMOO-2011-MONOMER"/>
<sequence>MKQLVALIVLAFGISHVSHAQTFLDRLQAKKQGQGKVTVIQSTAIDELVNGKNTATVSQKPKSNHADTPKTQTEKPHATERNDGNKTVKTQPEKDKNTQKTEQKETVGTQNNKHAEPDNTAETETTPVPLRKKVMRQGYKVDGYRVQAFSGGNSRADRQKAENIGAAIKAHFPEEPVYVHFYSPRWICRVGNYRSYEEANRVLQQIKKLGYKQACIVKGKITVQY</sequence>
<evidence type="ECO:0000256" key="2">
    <source>
        <dbReference type="SAM" id="SignalP"/>
    </source>
</evidence>
<name>E0NUX8_9BACT</name>
<gene>
    <name evidence="4" type="ORF">HMPREF0658_1983</name>
</gene>
<dbReference type="PROSITE" id="PS51724">
    <property type="entry name" value="SPOR"/>
    <property type="match status" value="1"/>
</dbReference>
<dbReference type="InterPro" id="IPR036680">
    <property type="entry name" value="SPOR-like_sf"/>
</dbReference>
<organism evidence="4 5">
    <name type="scientific">Hoylesella marshii DSM 16973 = JCM 13450</name>
    <dbReference type="NCBI Taxonomy" id="862515"/>
    <lineage>
        <taxon>Bacteria</taxon>
        <taxon>Pseudomonadati</taxon>
        <taxon>Bacteroidota</taxon>
        <taxon>Bacteroidia</taxon>
        <taxon>Bacteroidales</taxon>
        <taxon>Prevotellaceae</taxon>
        <taxon>Hoylesella</taxon>
    </lineage>
</organism>
<dbReference type="GO" id="GO:0042834">
    <property type="term" value="F:peptidoglycan binding"/>
    <property type="evidence" value="ECO:0007669"/>
    <property type="project" value="InterPro"/>
</dbReference>
<keyword evidence="5" id="KW-1185">Reference proteome</keyword>
<feature type="chain" id="PRO_5003138344" evidence="2">
    <location>
        <begin position="21"/>
        <end position="225"/>
    </location>
</feature>
<accession>E0NUX8</accession>
<dbReference type="EMBL" id="AEEI01000055">
    <property type="protein sequence ID" value="EFM01063.1"/>
    <property type="molecule type" value="Genomic_DNA"/>
</dbReference>
<dbReference type="HOGENOM" id="CLU_106289_0_0_10"/>
<feature type="compositionally biased region" description="Basic and acidic residues" evidence="1">
    <location>
        <begin position="64"/>
        <end position="105"/>
    </location>
</feature>
<keyword evidence="4" id="KW-0131">Cell cycle</keyword>
<dbReference type="Proteomes" id="UP000004394">
    <property type="component" value="Unassembled WGS sequence"/>
</dbReference>
<evidence type="ECO:0000256" key="1">
    <source>
        <dbReference type="SAM" id="MobiDB-lite"/>
    </source>
</evidence>
<dbReference type="AlphaFoldDB" id="E0NUX8"/>
<protein>
    <submittedName>
        <fullName evidence="4">Sporulation and cell division repeat protein</fullName>
    </submittedName>
</protein>
<dbReference type="GO" id="GO:0051301">
    <property type="term" value="P:cell division"/>
    <property type="evidence" value="ECO:0007669"/>
    <property type="project" value="UniProtKB-KW"/>
</dbReference>
<dbReference type="Pfam" id="PF05036">
    <property type="entry name" value="SPOR"/>
    <property type="match status" value="1"/>
</dbReference>
<evidence type="ECO:0000259" key="3">
    <source>
        <dbReference type="PROSITE" id="PS51724"/>
    </source>
</evidence>
<feature type="compositionally biased region" description="Polar residues" evidence="1">
    <location>
        <begin position="52"/>
        <end position="61"/>
    </location>
</feature>
<feature type="signal peptide" evidence="2">
    <location>
        <begin position="1"/>
        <end position="20"/>
    </location>
</feature>
<dbReference type="InterPro" id="IPR007730">
    <property type="entry name" value="SPOR-like_dom"/>
</dbReference>
<keyword evidence="4" id="KW-0132">Cell division</keyword>
<dbReference type="OrthoDB" id="2473397at2"/>
<feature type="region of interest" description="Disordered" evidence="1">
    <location>
        <begin position="52"/>
        <end position="129"/>
    </location>
</feature>
<dbReference type="Gene3D" id="3.30.70.1070">
    <property type="entry name" value="Sporulation related repeat"/>
    <property type="match status" value="1"/>
</dbReference>
<evidence type="ECO:0000313" key="4">
    <source>
        <dbReference type="EMBL" id="EFM01063.1"/>
    </source>
</evidence>
<keyword evidence="2" id="KW-0732">Signal</keyword>
<reference evidence="4" key="1">
    <citation type="submission" date="2010-07" db="EMBL/GenBank/DDBJ databases">
        <authorList>
            <person name="Muzny D."/>
            <person name="Qin X."/>
            <person name="Deng J."/>
            <person name="Jiang H."/>
            <person name="Liu Y."/>
            <person name="Qu J."/>
            <person name="Song X.-Z."/>
            <person name="Zhang L."/>
            <person name="Thornton R."/>
            <person name="Coyle M."/>
            <person name="Francisco L."/>
            <person name="Jackson L."/>
            <person name="Javaid M."/>
            <person name="Korchina V."/>
            <person name="Kovar C."/>
            <person name="Mata R."/>
            <person name="Mathew T."/>
            <person name="Ngo R."/>
            <person name="Nguyen L."/>
            <person name="Nguyen N."/>
            <person name="Okwuonu G."/>
            <person name="Ongeri F."/>
            <person name="Pham C."/>
            <person name="Simmons D."/>
            <person name="Wilczek-Boney K."/>
            <person name="Hale W."/>
            <person name="Jakkamsetti A."/>
            <person name="Pham P."/>
            <person name="Ruth R."/>
            <person name="San Lucas F."/>
            <person name="Warren J."/>
            <person name="Zhang J."/>
            <person name="Zhao Z."/>
            <person name="Zhou C."/>
            <person name="Zhu D."/>
            <person name="Lee S."/>
            <person name="Bess C."/>
            <person name="Blankenburg K."/>
            <person name="Forbes L."/>
            <person name="Fu Q."/>
            <person name="Gubbala S."/>
            <person name="Hirani K."/>
            <person name="Jayaseelan J.C."/>
            <person name="Lara F."/>
            <person name="Munidasa M."/>
            <person name="Palculict T."/>
            <person name="Patil S."/>
            <person name="Pu L.-L."/>
            <person name="Saada N."/>
            <person name="Tang L."/>
            <person name="Weissenberger G."/>
            <person name="Zhu Y."/>
            <person name="Hemphill L."/>
            <person name="Shang Y."/>
            <person name="Youmans B."/>
            <person name="Ayvaz T."/>
            <person name="Ross M."/>
            <person name="Santibanez J."/>
            <person name="Aqrawi P."/>
            <person name="Gross S."/>
            <person name="Joshi V."/>
            <person name="Fowler G."/>
            <person name="Nazareth L."/>
            <person name="Reid J."/>
            <person name="Worley K."/>
            <person name="Petrosino J."/>
            <person name="Highlander S."/>
            <person name="Gibbs R."/>
        </authorList>
    </citation>
    <scope>NUCLEOTIDE SEQUENCE [LARGE SCALE GENOMIC DNA]</scope>
    <source>
        <strain evidence="4">DSM 16973</strain>
    </source>
</reference>
<proteinExistence type="predicted"/>
<evidence type="ECO:0000313" key="5">
    <source>
        <dbReference type="Proteomes" id="UP000004394"/>
    </source>
</evidence>